<dbReference type="EMBL" id="CP036426">
    <property type="protein sequence ID" value="QDV33993.1"/>
    <property type="molecule type" value="Genomic_DNA"/>
</dbReference>
<dbReference type="CDD" id="cd17353">
    <property type="entry name" value="MFS_OFA_like"/>
    <property type="match status" value="1"/>
</dbReference>
<feature type="transmembrane region" description="Helical" evidence="4">
    <location>
        <begin position="281"/>
        <end position="306"/>
    </location>
</feature>
<keyword evidence="3 4" id="KW-0472">Membrane</keyword>
<feature type="transmembrane region" description="Helical" evidence="4">
    <location>
        <begin position="67"/>
        <end position="86"/>
    </location>
</feature>
<keyword evidence="7" id="KW-1185">Reference proteome</keyword>
<proteinExistence type="predicted"/>
<evidence type="ECO:0000313" key="6">
    <source>
        <dbReference type="EMBL" id="QDV33993.1"/>
    </source>
</evidence>
<dbReference type="GO" id="GO:0022857">
    <property type="term" value="F:transmembrane transporter activity"/>
    <property type="evidence" value="ECO:0007669"/>
    <property type="project" value="InterPro"/>
</dbReference>
<dbReference type="Proteomes" id="UP000317835">
    <property type="component" value="Chromosome"/>
</dbReference>
<evidence type="ECO:0000256" key="4">
    <source>
        <dbReference type="SAM" id="Phobius"/>
    </source>
</evidence>
<dbReference type="AlphaFoldDB" id="A0A518GZI8"/>
<feature type="transmembrane region" description="Helical" evidence="4">
    <location>
        <begin position="122"/>
        <end position="144"/>
    </location>
</feature>
<keyword evidence="2 4" id="KW-1133">Transmembrane helix</keyword>
<dbReference type="PANTHER" id="PTHR11360:SF317">
    <property type="entry name" value="MAJOR FACILITATOR SUPERFAMILY (MFS) PROFILE DOMAIN-CONTAINING PROTEIN-RELATED"/>
    <property type="match status" value="1"/>
</dbReference>
<gene>
    <name evidence="6" type="primary">oxlT</name>
    <name evidence="6" type="ORF">ElP_18740</name>
</gene>
<feature type="transmembrane region" description="Helical" evidence="4">
    <location>
        <begin position="196"/>
        <end position="214"/>
    </location>
</feature>
<evidence type="ECO:0000313" key="7">
    <source>
        <dbReference type="Proteomes" id="UP000317835"/>
    </source>
</evidence>
<feature type="transmembrane region" description="Helical" evidence="4">
    <location>
        <begin position="418"/>
        <end position="437"/>
    </location>
</feature>
<sequence length="459" mass="48589">MPIASILDRERTVAPPGFNRWRIPQAAMAVHLCIGEIYGFSVFNVPLTRVVGVGRSLGGRDWTIPQVGWIYSIALVMLGLSAAFLGRWVERVGPRKTIVASACCFCGGLGLSGLGVATHQLWLLYLGYGVIGGVGLGLGYIAPVSTLVRWFPDRPGLATGLAIMGFGGGALIGAPLGVELMGAFRSAESVGVGQAFLVMGIAYFAFMMFGAFAIRVPAPGWKPEGYVPPSIPRRLVTHADVPVHLAWRTPQFWLLWAVLCLNVTAGIGILGQASLICQDMLGVSAAVGGGFAGLLSLANMGGRLFWSSASDLLGRKATYSLFFLLGAVLYAIVPATRGSGSVALFVLIAAVIISMYGGGFATIPAYLRDLFGTMHLGAIHGRLITSWSMAAVLGPQLVNYISTYRIEQGVPRAEAYNLTMYLMAGLLLLGLGCNLLVRPVDERFHHPADLTPAVPPPST</sequence>
<feature type="transmembrane region" description="Helical" evidence="4">
    <location>
        <begin position="318"/>
        <end position="336"/>
    </location>
</feature>
<protein>
    <submittedName>
        <fullName evidence="6">Oxalate:formate antiporter</fullName>
    </submittedName>
</protein>
<dbReference type="InterPro" id="IPR011701">
    <property type="entry name" value="MFS"/>
</dbReference>
<dbReference type="InterPro" id="IPR050327">
    <property type="entry name" value="Proton-linked_MCT"/>
</dbReference>
<dbReference type="SUPFAM" id="SSF103473">
    <property type="entry name" value="MFS general substrate transporter"/>
    <property type="match status" value="1"/>
</dbReference>
<dbReference type="PANTHER" id="PTHR11360">
    <property type="entry name" value="MONOCARBOXYLATE TRANSPORTER"/>
    <property type="match status" value="1"/>
</dbReference>
<feature type="domain" description="Major facilitator superfamily (MFS) profile" evidence="5">
    <location>
        <begin position="27"/>
        <end position="442"/>
    </location>
</feature>
<dbReference type="PROSITE" id="PS50850">
    <property type="entry name" value="MFS"/>
    <property type="match status" value="1"/>
</dbReference>
<dbReference type="OrthoDB" id="9793415at2"/>
<evidence type="ECO:0000256" key="1">
    <source>
        <dbReference type="ARBA" id="ARBA00022692"/>
    </source>
</evidence>
<evidence type="ECO:0000256" key="2">
    <source>
        <dbReference type="ARBA" id="ARBA00022989"/>
    </source>
</evidence>
<feature type="transmembrane region" description="Helical" evidence="4">
    <location>
        <begin position="342"/>
        <end position="367"/>
    </location>
</feature>
<organism evidence="6 7">
    <name type="scientific">Tautonia plasticadhaerens</name>
    <dbReference type="NCBI Taxonomy" id="2527974"/>
    <lineage>
        <taxon>Bacteria</taxon>
        <taxon>Pseudomonadati</taxon>
        <taxon>Planctomycetota</taxon>
        <taxon>Planctomycetia</taxon>
        <taxon>Isosphaerales</taxon>
        <taxon>Isosphaeraceae</taxon>
        <taxon>Tautonia</taxon>
    </lineage>
</organism>
<dbReference type="RefSeq" id="WP_145268552.1">
    <property type="nucleotide sequence ID" value="NZ_CP036426.1"/>
</dbReference>
<dbReference type="KEGG" id="tpla:ElP_18740"/>
<name>A0A518GZI8_9BACT</name>
<reference evidence="6 7" key="1">
    <citation type="submission" date="2019-02" db="EMBL/GenBank/DDBJ databases">
        <title>Deep-cultivation of Planctomycetes and their phenomic and genomic characterization uncovers novel biology.</title>
        <authorList>
            <person name="Wiegand S."/>
            <person name="Jogler M."/>
            <person name="Boedeker C."/>
            <person name="Pinto D."/>
            <person name="Vollmers J."/>
            <person name="Rivas-Marin E."/>
            <person name="Kohn T."/>
            <person name="Peeters S.H."/>
            <person name="Heuer A."/>
            <person name="Rast P."/>
            <person name="Oberbeckmann S."/>
            <person name="Bunk B."/>
            <person name="Jeske O."/>
            <person name="Meyerdierks A."/>
            <person name="Storesund J.E."/>
            <person name="Kallscheuer N."/>
            <person name="Luecker S."/>
            <person name="Lage O.M."/>
            <person name="Pohl T."/>
            <person name="Merkel B.J."/>
            <person name="Hornburger P."/>
            <person name="Mueller R.-W."/>
            <person name="Bruemmer F."/>
            <person name="Labrenz M."/>
            <person name="Spormann A.M."/>
            <person name="Op den Camp H."/>
            <person name="Overmann J."/>
            <person name="Amann R."/>
            <person name="Jetten M.S.M."/>
            <person name="Mascher T."/>
            <person name="Medema M.H."/>
            <person name="Devos D.P."/>
            <person name="Kaster A.-K."/>
            <person name="Ovreas L."/>
            <person name="Rohde M."/>
            <person name="Galperin M.Y."/>
            <person name="Jogler C."/>
        </authorList>
    </citation>
    <scope>NUCLEOTIDE SEQUENCE [LARGE SCALE GENOMIC DNA]</scope>
    <source>
        <strain evidence="6 7">ElP</strain>
    </source>
</reference>
<dbReference type="InterPro" id="IPR020846">
    <property type="entry name" value="MFS_dom"/>
</dbReference>
<feature type="transmembrane region" description="Helical" evidence="4">
    <location>
        <begin position="379"/>
        <end position="398"/>
    </location>
</feature>
<dbReference type="Pfam" id="PF07690">
    <property type="entry name" value="MFS_1"/>
    <property type="match status" value="1"/>
</dbReference>
<feature type="transmembrane region" description="Helical" evidence="4">
    <location>
        <begin position="156"/>
        <end position="176"/>
    </location>
</feature>
<dbReference type="InterPro" id="IPR036259">
    <property type="entry name" value="MFS_trans_sf"/>
</dbReference>
<feature type="transmembrane region" description="Helical" evidence="4">
    <location>
        <begin position="26"/>
        <end position="47"/>
    </location>
</feature>
<keyword evidence="1 4" id="KW-0812">Transmembrane</keyword>
<dbReference type="Gene3D" id="1.20.1250.20">
    <property type="entry name" value="MFS general substrate transporter like domains"/>
    <property type="match status" value="2"/>
</dbReference>
<accession>A0A518GZI8</accession>
<evidence type="ECO:0000256" key="3">
    <source>
        <dbReference type="ARBA" id="ARBA00023136"/>
    </source>
</evidence>
<evidence type="ECO:0000259" key="5">
    <source>
        <dbReference type="PROSITE" id="PS50850"/>
    </source>
</evidence>
<feature type="transmembrane region" description="Helical" evidence="4">
    <location>
        <begin position="253"/>
        <end position="275"/>
    </location>
</feature>